<feature type="chain" id="PRO_5004069526" evidence="1">
    <location>
        <begin position="23"/>
        <end position="476"/>
    </location>
</feature>
<name>M5Q100_DESAF</name>
<dbReference type="GO" id="GO:0015562">
    <property type="term" value="F:efflux transmembrane transporter activity"/>
    <property type="evidence" value="ECO:0007669"/>
    <property type="project" value="InterPro"/>
</dbReference>
<evidence type="ECO:0000256" key="1">
    <source>
        <dbReference type="SAM" id="SignalP"/>
    </source>
</evidence>
<reference evidence="2 3" key="1">
    <citation type="journal article" date="2013" name="Genome Announc.">
        <title>Draft Genome Sequence for Desulfovibrio africanus Strain PCS.</title>
        <authorList>
            <person name="Brown S.D."/>
            <person name="Utturkar S.M."/>
            <person name="Arkin A.P."/>
            <person name="Deutschbauer A.M."/>
            <person name="Elias D.A."/>
            <person name="Hazen T.C."/>
            <person name="Chakraborty R."/>
        </authorList>
    </citation>
    <scope>NUCLEOTIDE SEQUENCE [LARGE SCALE GENOMIC DNA]</scope>
    <source>
        <strain evidence="2 3">PCS</strain>
    </source>
</reference>
<protein>
    <submittedName>
        <fullName evidence="2">Outer membrane protein</fullName>
    </submittedName>
</protein>
<accession>M5Q100</accession>
<proteinExistence type="predicted"/>
<dbReference type="EMBL" id="AOSV01000034">
    <property type="protein sequence ID" value="EMG36118.1"/>
    <property type="molecule type" value="Genomic_DNA"/>
</dbReference>
<gene>
    <name evidence="2" type="ORF">PCS_03134</name>
</gene>
<dbReference type="AlphaFoldDB" id="M5Q100"/>
<comment type="caution">
    <text evidence="2">The sequence shown here is derived from an EMBL/GenBank/DDBJ whole genome shotgun (WGS) entry which is preliminary data.</text>
</comment>
<dbReference type="PANTHER" id="PTHR30203">
    <property type="entry name" value="OUTER MEMBRANE CATION EFFLUX PROTEIN"/>
    <property type="match status" value="1"/>
</dbReference>
<organism evidence="2 3">
    <name type="scientific">Desulfocurvibacter africanus PCS</name>
    <dbReference type="NCBI Taxonomy" id="1262666"/>
    <lineage>
        <taxon>Bacteria</taxon>
        <taxon>Pseudomonadati</taxon>
        <taxon>Thermodesulfobacteriota</taxon>
        <taxon>Desulfovibrionia</taxon>
        <taxon>Desulfovibrionales</taxon>
        <taxon>Desulfovibrionaceae</taxon>
        <taxon>Desulfocurvibacter</taxon>
    </lineage>
</organism>
<dbReference type="OrthoDB" id="237412at2"/>
<evidence type="ECO:0000313" key="2">
    <source>
        <dbReference type="EMBL" id="EMG36118.1"/>
    </source>
</evidence>
<dbReference type="Gene3D" id="1.20.1600.10">
    <property type="entry name" value="Outer membrane efflux proteins (OEP)"/>
    <property type="match status" value="1"/>
</dbReference>
<dbReference type="SUPFAM" id="SSF56954">
    <property type="entry name" value="Outer membrane efflux proteins (OEP)"/>
    <property type="match status" value="1"/>
</dbReference>
<evidence type="ECO:0000313" key="3">
    <source>
        <dbReference type="Proteomes" id="UP000011922"/>
    </source>
</evidence>
<dbReference type="PROSITE" id="PS51257">
    <property type="entry name" value="PROKAR_LIPOPROTEIN"/>
    <property type="match status" value="1"/>
</dbReference>
<sequence length="476" mass="50856">MGRRVPSDLSALALLMVLAACASTDPAGNIQAVGADVAARSGYAAQRLDGTQAESHAQRAVLEMLADGMGENEAVRIALLNSKRVQAVFEGLGVARAEYVQAGLVENPVFAGAYRYTPGDGSTWELEIAQSLTGLLFTPLRRSVASAELARAESLATAQVLDIILESRRAWFAHQAALERTRAAQLMTEASRAALDLALRLRAAGNITELDLLTRRAMHEEDKILQADEELALGQARERLNAALGLWGPLAGWAAVGGLPPLPDRQDDADLAAERLESRAVAASLELAATRQELDALARTVGLERYAPFQEVEIGASLEREPGENWGVGPSLALPIPLFDFGQARRARAWARLSVVSREYEAQAVEMRAAARSAALTLETARNRAEHYQSVLLPLRRDITAEGQLQNNAMNLSTIGLLDLKRAELDTERSAAEALHEYWLARSALEQIISGRIPGDITANGGMPAAMSGGGGGGGH</sequence>
<dbReference type="RefSeq" id="WP_005988880.1">
    <property type="nucleotide sequence ID" value="NZ_AOSV01000034.1"/>
</dbReference>
<dbReference type="PANTHER" id="PTHR30203:SF24">
    <property type="entry name" value="BLR4935 PROTEIN"/>
    <property type="match status" value="1"/>
</dbReference>
<dbReference type="InterPro" id="IPR010131">
    <property type="entry name" value="MdtP/NodT-like"/>
</dbReference>
<dbReference type="Proteomes" id="UP000011922">
    <property type="component" value="Unassembled WGS sequence"/>
</dbReference>
<keyword evidence="1" id="KW-0732">Signal</keyword>
<dbReference type="PATRIC" id="fig|1262666.3.peg.3180"/>
<feature type="signal peptide" evidence="1">
    <location>
        <begin position="1"/>
        <end position="22"/>
    </location>
</feature>